<protein>
    <submittedName>
        <fullName evidence="1">5853_t:CDS:1</fullName>
    </submittedName>
</protein>
<keyword evidence="2" id="KW-1185">Reference proteome</keyword>
<organism evidence="1 2">
    <name type="scientific">Acaulospora colombiana</name>
    <dbReference type="NCBI Taxonomy" id="27376"/>
    <lineage>
        <taxon>Eukaryota</taxon>
        <taxon>Fungi</taxon>
        <taxon>Fungi incertae sedis</taxon>
        <taxon>Mucoromycota</taxon>
        <taxon>Glomeromycotina</taxon>
        <taxon>Glomeromycetes</taxon>
        <taxon>Diversisporales</taxon>
        <taxon>Acaulosporaceae</taxon>
        <taxon>Acaulospora</taxon>
    </lineage>
</organism>
<sequence length="93" mass="10243">DEKGGTRAPAEQNKMLAPNTLQPLKEPFITVKSKFQFDNAGIQLGAINHLWLWATGLDSTAPKPVALAVESPVFSGLDYMRCWWLSSKIANIT</sequence>
<reference evidence="1" key="1">
    <citation type="submission" date="2021-06" db="EMBL/GenBank/DDBJ databases">
        <authorList>
            <person name="Kallberg Y."/>
            <person name="Tangrot J."/>
            <person name="Rosling A."/>
        </authorList>
    </citation>
    <scope>NUCLEOTIDE SEQUENCE</scope>
    <source>
        <strain evidence="1">CL356</strain>
    </source>
</reference>
<gene>
    <name evidence="1" type="ORF">ACOLOM_LOCUS10143</name>
</gene>
<dbReference type="Proteomes" id="UP000789525">
    <property type="component" value="Unassembled WGS sequence"/>
</dbReference>
<name>A0ACA9P9U4_9GLOM</name>
<accession>A0ACA9P9U4</accession>
<feature type="non-terminal residue" evidence="1">
    <location>
        <position position="1"/>
    </location>
</feature>
<evidence type="ECO:0000313" key="1">
    <source>
        <dbReference type="EMBL" id="CAG8698716.1"/>
    </source>
</evidence>
<evidence type="ECO:0000313" key="2">
    <source>
        <dbReference type="Proteomes" id="UP000789525"/>
    </source>
</evidence>
<dbReference type="EMBL" id="CAJVPT010031662">
    <property type="protein sequence ID" value="CAG8698716.1"/>
    <property type="molecule type" value="Genomic_DNA"/>
</dbReference>
<proteinExistence type="predicted"/>
<comment type="caution">
    <text evidence="1">The sequence shown here is derived from an EMBL/GenBank/DDBJ whole genome shotgun (WGS) entry which is preliminary data.</text>
</comment>